<evidence type="ECO:0000313" key="2">
    <source>
        <dbReference type="EMBL" id="KAK2607458.1"/>
    </source>
</evidence>
<gene>
    <name evidence="2" type="ORF">N8I77_006127</name>
</gene>
<feature type="compositionally biased region" description="Pro residues" evidence="1">
    <location>
        <begin position="19"/>
        <end position="30"/>
    </location>
</feature>
<accession>A0AAD9SH54</accession>
<proteinExistence type="predicted"/>
<evidence type="ECO:0000313" key="3">
    <source>
        <dbReference type="Proteomes" id="UP001265746"/>
    </source>
</evidence>
<name>A0AAD9SH54_PHOAM</name>
<comment type="caution">
    <text evidence="2">The sequence shown here is derived from an EMBL/GenBank/DDBJ whole genome shotgun (WGS) entry which is preliminary data.</text>
</comment>
<reference evidence="2" key="1">
    <citation type="submission" date="2023-06" db="EMBL/GenBank/DDBJ databases">
        <authorList>
            <person name="Noh H."/>
        </authorList>
    </citation>
    <scope>NUCLEOTIDE SEQUENCE</scope>
    <source>
        <strain evidence="2">DUCC20226</strain>
    </source>
</reference>
<feature type="compositionally biased region" description="Polar residues" evidence="1">
    <location>
        <begin position="448"/>
        <end position="463"/>
    </location>
</feature>
<feature type="compositionally biased region" description="Polar residues" evidence="1">
    <location>
        <begin position="336"/>
        <end position="351"/>
    </location>
</feature>
<keyword evidence="3" id="KW-1185">Reference proteome</keyword>
<dbReference type="Proteomes" id="UP001265746">
    <property type="component" value="Unassembled WGS sequence"/>
</dbReference>
<feature type="compositionally biased region" description="Basic and acidic residues" evidence="1">
    <location>
        <begin position="136"/>
        <end position="157"/>
    </location>
</feature>
<feature type="compositionally biased region" description="Polar residues" evidence="1">
    <location>
        <begin position="384"/>
        <end position="393"/>
    </location>
</feature>
<dbReference type="AlphaFoldDB" id="A0AAD9SH54"/>
<sequence length="530" mass="56012">MLTIKQPVHYGYRSIHDLPTPPSTSRPSPPLTHQDSSYRAIPAVPRSHSPPDRLMSGSHRGLPPPSAMGLGQPLPSGVASHPPPTHGSSLGQGPPPPPPPPSQSQQQGLGQPLGQLPPPPPGWQGSEDSMRAWLHAKAEEDKRKQEEERTSQERLRLEQRRTEYDILRASLQGGVPPPLVPVVFAGMGGGNLPPAALEWAQQFMYSQSQGGPPQHLLPGPASPEYRRDSQAQVYGHYSGSGGVPSTPGSAQGAHGSFVGTHPNSSPRARGYSMPSSGSRPLGGGPGLSSLNTSVLPSTGGASAAQTHPGVASAQQQQQQQQEPQQSPSIYFHMWQPPTSQGGQSGSNQPATPSVGESPRKRKATGPQPAAPPPNTQQRFRSPPFSHSTGSTLSNPPPGRRRGHSRQRSDASTYRARGRAETIGSTRGMSPMAVSGPGTARDRGAGSAEPSSHSQPQATQTRIATHSVSSLLSSDDHLPQAAHYPTAQVAETRGQPRKEGSRQNSPHSSEGRSKSEAQDPRLRGNETMNEI</sequence>
<evidence type="ECO:0000256" key="1">
    <source>
        <dbReference type="SAM" id="MobiDB-lite"/>
    </source>
</evidence>
<organism evidence="2 3">
    <name type="scientific">Phomopsis amygdali</name>
    <name type="common">Fusicoccum amygdali</name>
    <dbReference type="NCBI Taxonomy" id="1214568"/>
    <lineage>
        <taxon>Eukaryota</taxon>
        <taxon>Fungi</taxon>
        <taxon>Dikarya</taxon>
        <taxon>Ascomycota</taxon>
        <taxon>Pezizomycotina</taxon>
        <taxon>Sordariomycetes</taxon>
        <taxon>Sordariomycetidae</taxon>
        <taxon>Diaporthales</taxon>
        <taxon>Diaporthaceae</taxon>
        <taxon>Diaporthe</taxon>
    </lineage>
</organism>
<feature type="compositionally biased region" description="Low complexity" evidence="1">
    <location>
        <begin position="209"/>
        <end position="219"/>
    </location>
</feature>
<feature type="compositionally biased region" description="Low complexity" evidence="1">
    <location>
        <begin position="103"/>
        <end position="114"/>
    </location>
</feature>
<feature type="compositionally biased region" description="Polar residues" evidence="1">
    <location>
        <begin position="291"/>
        <end position="305"/>
    </location>
</feature>
<feature type="compositionally biased region" description="Low complexity" evidence="1">
    <location>
        <begin position="314"/>
        <end position="325"/>
    </location>
</feature>
<dbReference type="EMBL" id="JAUJFL010000003">
    <property type="protein sequence ID" value="KAK2607458.1"/>
    <property type="molecule type" value="Genomic_DNA"/>
</dbReference>
<feature type="region of interest" description="Disordered" evidence="1">
    <location>
        <begin position="1"/>
        <end position="157"/>
    </location>
</feature>
<feature type="region of interest" description="Disordered" evidence="1">
    <location>
        <begin position="203"/>
        <end position="530"/>
    </location>
</feature>
<feature type="compositionally biased region" description="Pro residues" evidence="1">
    <location>
        <begin position="93"/>
        <end position="102"/>
    </location>
</feature>
<protein>
    <submittedName>
        <fullName evidence="2">Uncharacterized protein</fullName>
    </submittedName>
</protein>
<feature type="compositionally biased region" description="Basic and acidic residues" evidence="1">
    <location>
        <begin position="508"/>
        <end position="523"/>
    </location>
</feature>